<dbReference type="PROSITE" id="PS51384">
    <property type="entry name" value="FAD_FR"/>
    <property type="match status" value="1"/>
</dbReference>
<evidence type="ECO:0000256" key="10">
    <source>
        <dbReference type="ARBA" id="ARBA00023004"/>
    </source>
</evidence>
<gene>
    <name evidence="15" type="ORF">JQC93_06545</name>
</gene>
<evidence type="ECO:0000256" key="5">
    <source>
        <dbReference type="ARBA" id="ARBA00022714"/>
    </source>
</evidence>
<dbReference type="PANTHER" id="PTHR47354">
    <property type="entry name" value="NADH OXIDOREDUCTASE HCR"/>
    <property type="match status" value="1"/>
</dbReference>
<feature type="transmembrane region" description="Helical" evidence="13">
    <location>
        <begin position="80"/>
        <end position="98"/>
    </location>
</feature>
<comment type="caution">
    <text evidence="15">The sequence shown here is derived from an EMBL/GenBank/DDBJ whole genome shotgun (WGS) entry which is preliminary data.</text>
</comment>
<evidence type="ECO:0000256" key="6">
    <source>
        <dbReference type="ARBA" id="ARBA00022723"/>
    </source>
</evidence>
<dbReference type="SUPFAM" id="SSF63380">
    <property type="entry name" value="Riboflavin synthase domain-like"/>
    <property type="match status" value="1"/>
</dbReference>
<evidence type="ECO:0000256" key="11">
    <source>
        <dbReference type="ARBA" id="ARBA00023014"/>
    </source>
</evidence>
<sequence>MKNIKLTYLLLIGIVSAAWMLAADFSTYSATFMSLRGFMVDYTGFMSIAVMSVAMILAVRPKFIEPMINGLDKGYRLHKWLGITALVTSVTHFLFAVGPKWAFSLGLLEGGARGGRGPRGAGGQELDALATWLRSQRSLAETVGEWAFYITVILIALALIKRVAYNRSFNFHRVFSVVYLALVFHALILVKTSYWLQPIGWFTAILLIGGTVSALLSLFGAIGGRNRHQATVDKVTRFDNTQQVKIEVTLDGRWPGHRAGQFAFVRFNDTKEAHPFTLSSAWEDDNRASFIVKALGDHTQQIVHSISKGAEVSVEGPYGEFDFASQKDEQVWIAGGIGITPFLARMKYLAMTKRFEQPATLFYCVKEMDVPMIEYVNRAAKNANVKLYIYIEDRDGQLNAEIIKQRVAHWRRADYWFCGPTQFGKTIKSALVESGIAKDAFHQELFEMR</sequence>
<dbReference type="RefSeq" id="WP_205157671.1">
    <property type="nucleotide sequence ID" value="NZ_JAFEUM010000002.1"/>
</dbReference>
<dbReference type="PRINTS" id="PR00409">
    <property type="entry name" value="PHDIOXRDTASE"/>
</dbReference>
<dbReference type="InterPro" id="IPR050415">
    <property type="entry name" value="MRET"/>
</dbReference>
<keyword evidence="4 13" id="KW-0812">Transmembrane</keyword>
<dbReference type="InterPro" id="IPR013112">
    <property type="entry name" value="FAD-bd_8"/>
</dbReference>
<comment type="cofactor">
    <cofactor evidence="1">
        <name>FAD</name>
        <dbReference type="ChEBI" id="CHEBI:57692"/>
    </cofactor>
</comment>
<keyword evidence="5" id="KW-0001">2Fe-2S</keyword>
<feature type="domain" description="FAD-binding FR-type" evidence="14">
    <location>
        <begin position="225"/>
        <end position="324"/>
    </location>
</feature>
<feature type="transmembrane region" description="Helical" evidence="13">
    <location>
        <begin position="38"/>
        <end position="59"/>
    </location>
</feature>
<keyword evidence="12 13" id="KW-0472">Membrane</keyword>
<dbReference type="Proteomes" id="UP000809621">
    <property type="component" value="Unassembled WGS sequence"/>
</dbReference>
<keyword evidence="3" id="KW-0285">Flavoprotein</keyword>
<dbReference type="PANTHER" id="PTHR47354:SF8">
    <property type="entry name" value="1,2-PHENYLACETYL-COA EPOXIDASE, SUBUNIT E"/>
    <property type="match status" value="1"/>
</dbReference>
<keyword evidence="10" id="KW-0408">Iron</keyword>
<keyword evidence="8 13" id="KW-1133">Transmembrane helix</keyword>
<feature type="transmembrane region" description="Helical" evidence="13">
    <location>
        <begin position="146"/>
        <end position="165"/>
    </location>
</feature>
<evidence type="ECO:0000256" key="12">
    <source>
        <dbReference type="ARBA" id="ARBA00023136"/>
    </source>
</evidence>
<keyword evidence="7" id="KW-0274">FAD</keyword>
<evidence type="ECO:0000256" key="1">
    <source>
        <dbReference type="ARBA" id="ARBA00001974"/>
    </source>
</evidence>
<evidence type="ECO:0000256" key="9">
    <source>
        <dbReference type="ARBA" id="ARBA00023002"/>
    </source>
</evidence>
<dbReference type="Gene3D" id="3.40.50.80">
    <property type="entry name" value="Nucleotide-binding domain of ferredoxin-NADP reductase (FNR) module"/>
    <property type="match status" value="1"/>
</dbReference>
<dbReference type="SUPFAM" id="SSF52343">
    <property type="entry name" value="Ferredoxin reductase-like, C-terminal NADP-linked domain"/>
    <property type="match status" value="1"/>
</dbReference>
<dbReference type="SFLD" id="SFLDS00052">
    <property type="entry name" value="Ferric_Reductase_Domain"/>
    <property type="match status" value="1"/>
</dbReference>
<feature type="transmembrane region" description="Helical" evidence="13">
    <location>
        <begin position="177"/>
        <end position="195"/>
    </location>
</feature>
<evidence type="ECO:0000313" key="16">
    <source>
        <dbReference type="Proteomes" id="UP000809621"/>
    </source>
</evidence>
<evidence type="ECO:0000256" key="7">
    <source>
        <dbReference type="ARBA" id="ARBA00022827"/>
    </source>
</evidence>
<dbReference type="InterPro" id="IPR013130">
    <property type="entry name" value="Fe3_Rdtase_TM_dom"/>
</dbReference>
<dbReference type="Gene3D" id="2.40.30.10">
    <property type="entry name" value="Translation factors"/>
    <property type="match status" value="1"/>
</dbReference>
<keyword evidence="6" id="KW-0479">Metal-binding</keyword>
<evidence type="ECO:0000256" key="4">
    <source>
        <dbReference type="ARBA" id="ARBA00022692"/>
    </source>
</evidence>
<protein>
    <submittedName>
        <fullName evidence="15">Ferric reductase-like transmembrane domain-containing protein</fullName>
    </submittedName>
</protein>
<dbReference type="Pfam" id="PF00175">
    <property type="entry name" value="NAD_binding_1"/>
    <property type="match status" value="1"/>
</dbReference>
<dbReference type="InterPro" id="IPR039261">
    <property type="entry name" value="FNR_nucleotide-bd"/>
</dbReference>
<proteinExistence type="predicted"/>
<evidence type="ECO:0000259" key="14">
    <source>
        <dbReference type="PROSITE" id="PS51384"/>
    </source>
</evidence>
<dbReference type="InterPro" id="IPR017938">
    <property type="entry name" value="Riboflavin_synthase-like_b-brl"/>
</dbReference>
<name>A0ABS2HHB7_9VIBR</name>
<comment type="subcellular location">
    <subcellularLocation>
        <location evidence="2">Membrane</location>
        <topology evidence="2">Multi-pass membrane protein</topology>
    </subcellularLocation>
</comment>
<dbReference type="Pfam" id="PF08022">
    <property type="entry name" value="FAD_binding_8"/>
    <property type="match status" value="1"/>
</dbReference>
<keyword evidence="16" id="KW-1185">Reference proteome</keyword>
<evidence type="ECO:0000256" key="8">
    <source>
        <dbReference type="ARBA" id="ARBA00022989"/>
    </source>
</evidence>
<evidence type="ECO:0000256" key="3">
    <source>
        <dbReference type="ARBA" id="ARBA00022630"/>
    </source>
</evidence>
<dbReference type="Pfam" id="PF01794">
    <property type="entry name" value="Ferric_reduct"/>
    <property type="match status" value="1"/>
</dbReference>
<dbReference type="SFLD" id="SFLDG01168">
    <property type="entry name" value="Ferric_reductase_subgroup_(FRE"/>
    <property type="match status" value="1"/>
</dbReference>
<reference evidence="15 16" key="1">
    <citation type="submission" date="2021-02" db="EMBL/GenBank/DDBJ databases">
        <authorList>
            <person name="Park J.-S."/>
        </authorList>
    </citation>
    <scope>NUCLEOTIDE SEQUENCE [LARGE SCALE GENOMIC DNA]</scope>
    <source>
        <strain evidence="15 16">188UL20-2</strain>
    </source>
</reference>
<organism evidence="15 16">
    <name type="scientific">Vibrio ulleungensis</name>
    <dbReference type="NCBI Taxonomy" id="2807619"/>
    <lineage>
        <taxon>Bacteria</taxon>
        <taxon>Pseudomonadati</taxon>
        <taxon>Pseudomonadota</taxon>
        <taxon>Gammaproteobacteria</taxon>
        <taxon>Vibrionales</taxon>
        <taxon>Vibrionaceae</taxon>
        <taxon>Vibrio</taxon>
    </lineage>
</organism>
<evidence type="ECO:0000256" key="2">
    <source>
        <dbReference type="ARBA" id="ARBA00004141"/>
    </source>
</evidence>
<evidence type="ECO:0000313" key="15">
    <source>
        <dbReference type="EMBL" id="MBM7036066.1"/>
    </source>
</evidence>
<dbReference type="InterPro" id="IPR001433">
    <property type="entry name" value="OxRdtase_FAD/NAD-bd"/>
</dbReference>
<feature type="transmembrane region" description="Helical" evidence="13">
    <location>
        <begin position="201"/>
        <end position="222"/>
    </location>
</feature>
<accession>A0ABS2HHB7</accession>
<evidence type="ECO:0000256" key="13">
    <source>
        <dbReference type="SAM" id="Phobius"/>
    </source>
</evidence>
<keyword evidence="9" id="KW-0560">Oxidoreductase</keyword>
<keyword evidence="11" id="KW-0411">Iron-sulfur</keyword>
<dbReference type="CDD" id="cd06198">
    <property type="entry name" value="FNR_like_3"/>
    <property type="match status" value="1"/>
</dbReference>
<dbReference type="InterPro" id="IPR017927">
    <property type="entry name" value="FAD-bd_FR_type"/>
</dbReference>
<dbReference type="EMBL" id="JAFEUM010000002">
    <property type="protein sequence ID" value="MBM7036066.1"/>
    <property type="molecule type" value="Genomic_DNA"/>
</dbReference>